<dbReference type="AlphaFoldDB" id="A0A8X6GC95"/>
<protein>
    <recommendedName>
        <fullName evidence="10">Hexosyltransferase</fullName>
        <ecNumber evidence="10">2.4.1.-</ecNumber>
    </recommendedName>
</protein>
<keyword evidence="6" id="KW-0735">Signal-anchor</keyword>
<comment type="caution">
    <text evidence="11">The sequence shown here is derived from an EMBL/GenBank/DDBJ whole genome shotgun (WGS) entry which is preliminary data.</text>
</comment>
<dbReference type="GO" id="GO:0016758">
    <property type="term" value="F:hexosyltransferase activity"/>
    <property type="evidence" value="ECO:0007669"/>
    <property type="project" value="InterPro"/>
</dbReference>
<dbReference type="Pfam" id="PF01762">
    <property type="entry name" value="Galactosyl_T"/>
    <property type="match status" value="2"/>
</dbReference>
<dbReference type="GO" id="GO:0008194">
    <property type="term" value="F:UDP-glycosyltransferase activity"/>
    <property type="evidence" value="ECO:0007669"/>
    <property type="project" value="TreeGrafter"/>
</dbReference>
<evidence type="ECO:0000256" key="5">
    <source>
        <dbReference type="ARBA" id="ARBA00022692"/>
    </source>
</evidence>
<evidence type="ECO:0000256" key="4">
    <source>
        <dbReference type="ARBA" id="ARBA00022679"/>
    </source>
</evidence>
<reference evidence="11" key="1">
    <citation type="submission" date="2020-07" db="EMBL/GenBank/DDBJ databases">
        <title>Multicomponent nature underlies the extraordinary mechanical properties of spider dragline silk.</title>
        <authorList>
            <person name="Kono N."/>
            <person name="Nakamura H."/>
            <person name="Mori M."/>
            <person name="Yoshida Y."/>
            <person name="Ohtoshi R."/>
            <person name="Malay A.D."/>
            <person name="Moran D.A.P."/>
            <person name="Tomita M."/>
            <person name="Numata K."/>
            <person name="Arakawa K."/>
        </authorList>
    </citation>
    <scope>NUCLEOTIDE SEQUENCE</scope>
</reference>
<dbReference type="EC" id="2.4.1.-" evidence="10"/>
<accession>A0A8X6GC95</accession>
<keyword evidence="3 10" id="KW-0328">Glycosyltransferase</keyword>
<dbReference type="GO" id="GO:0000139">
    <property type="term" value="C:Golgi membrane"/>
    <property type="evidence" value="ECO:0007669"/>
    <property type="project" value="UniProtKB-SubCell"/>
</dbReference>
<evidence type="ECO:0000256" key="1">
    <source>
        <dbReference type="ARBA" id="ARBA00004323"/>
    </source>
</evidence>
<keyword evidence="9" id="KW-0472">Membrane</keyword>
<dbReference type="OrthoDB" id="5957813at2759"/>
<comment type="subcellular location">
    <subcellularLocation>
        <location evidence="1 10">Golgi apparatus membrane</location>
        <topology evidence="1 10">Single-pass type II membrane protein</topology>
    </subcellularLocation>
</comment>
<dbReference type="Proteomes" id="UP000887116">
    <property type="component" value="Unassembled WGS sequence"/>
</dbReference>
<evidence type="ECO:0000256" key="3">
    <source>
        <dbReference type="ARBA" id="ARBA00022676"/>
    </source>
</evidence>
<gene>
    <name evidence="11" type="primary">brn</name>
    <name evidence="11" type="ORF">TNCT_82931</name>
</gene>
<sequence length="350" mass="41098">MEEVLIALKKGEKPAQSPINEYNYNYIISNSNKCLQGNDGNYEKVVILYVIKSALNNQNRRDAIRKSWGWENRFSDVNIKRIFMLGVTNDPFFQDQIDEEYIRNKDIVQADFMDSYYNNTIKTMMGFKWVVKNCPKAQFIMFSDDDMYVSTKNLLKFIRNPFNKRVGFRRKRDLNYILQKNGNYKSLSKVNVLTSEATRSYRNFSSRKLSETPLDFDPVLSAFDGRLFAGYVFFSSPMRHKSSKWYVTIMEYPFSKYPPYVTAGAYVLSYPALEDLYYTSMFTKSFKFDDVYLGIVAKKCGICPLHNEHFYFWKKPYSSGTYSNVIASHGYDDPDELKRVWEEQRSLGHA</sequence>
<name>A0A8X6GC95_TRICU</name>
<evidence type="ECO:0000256" key="6">
    <source>
        <dbReference type="ARBA" id="ARBA00022968"/>
    </source>
</evidence>
<evidence type="ECO:0000256" key="9">
    <source>
        <dbReference type="ARBA" id="ARBA00023136"/>
    </source>
</evidence>
<dbReference type="PANTHER" id="PTHR11214">
    <property type="entry name" value="BETA-1,3-N-ACETYLGLUCOSAMINYLTRANSFERASE"/>
    <property type="match status" value="1"/>
</dbReference>
<evidence type="ECO:0000256" key="2">
    <source>
        <dbReference type="ARBA" id="ARBA00008661"/>
    </source>
</evidence>
<keyword evidence="4" id="KW-0808">Transferase</keyword>
<keyword evidence="5" id="KW-0812">Transmembrane</keyword>
<dbReference type="PANTHER" id="PTHR11214:SF349">
    <property type="entry name" value="BETA-1,3-GALACTOSYLTRANSFERASE BRN"/>
    <property type="match status" value="1"/>
</dbReference>
<evidence type="ECO:0000256" key="10">
    <source>
        <dbReference type="RuleBase" id="RU363063"/>
    </source>
</evidence>
<comment type="similarity">
    <text evidence="2 10">Belongs to the glycosyltransferase 31 family.</text>
</comment>
<keyword evidence="8 10" id="KW-0333">Golgi apparatus</keyword>
<dbReference type="GO" id="GO:0006493">
    <property type="term" value="P:protein O-linked glycosylation"/>
    <property type="evidence" value="ECO:0007669"/>
    <property type="project" value="TreeGrafter"/>
</dbReference>
<dbReference type="Gene3D" id="3.90.550.50">
    <property type="match status" value="1"/>
</dbReference>
<keyword evidence="12" id="KW-1185">Reference proteome</keyword>
<organism evidence="11 12">
    <name type="scientific">Trichonephila clavata</name>
    <name type="common">Joro spider</name>
    <name type="synonym">Nephila clavata</name>
    <dbReference type="NCBI Taxonomy" id="2740835"/>
    <lineage>
        <taxon>Eukaryota</taxon>
        <taxon>Metazoa</taxon>
        <taxon>Ecdysozoa</taxon>
        <taxon>Arthropoda</taxon>
        <taxon>Chelicerata</taxon>
        <taxon>Arachnida</taxon>
        <taxon>Araneae</taxon>
        <taxon>Araneomorphae</taxon>
        <taxon>Entelegynae</taxon>
        <taxon>Araneoidea</taxon>
        <taxon>Nephilidae</taxon>
        <taxon>Trichonephila</taxon>
    </lineage>
</organism>
<evidence type="ECO:0000256" key="7">
    <source>
        <dbReference type="ARBA" id="ARBA00022989"/>
    </source>
</evidence>
<keyword evidence="7" id="KW-1133">Transmembrane helix</keyword>
<evidence type="ECO:0000313" key="12">
    <source>
        <dbReference type="Proteomes" id="UP000887116"/>
    </source>
</evidence>
<evidence type="ECO:0000313" key="11">
    <source>
        <dbReference type="EMBL" id="GFR01003.1"/>
    </source>
</evidence>
<dbReference type="InterPro" id="IPR002659">
    <property type="entry name" value="Glyco_trans_31"/>
</dbReference>
<proteinExistence type="inferred from homology"/>
<evidence type="ECO:0000256" key="8">
    <source>
        <dbReference type="ARBA" id="ARBA00023034"/>
    </source>
</evidence>
<dbReference type="EMBL" id="BMAO01015322">
    <property type="protein sequence ID" value="GFR01003.1"/>
    <property type="molecule type" value="Genomic_DNA"/>
</dbReference>